<keyword evidence="5" id="KW-0479">Metal-binding</keyword>
<name>A0A7K6BEY3_UPUEP</name>
<keyword evidence="8" id="KW-0221">Differentiation</keyword>
<dbReference type="InterPro" id="IPR035437">
    <property type="entry name" value="SNase_OB-fold_sf"/>
</dbReference>
<evidence type="ECO:0000256" key="7">
    <source>
        <dbReference type="ARBA" id="ARBA00022771"/>
    </source>
</evidence>
<dbReference type="PANTHER" id="PTHR16442:SF1">
    <property type="entry name" value="RING FINGER PROTEIN 17"/>
    <property type="match status" value="1"/>
</dbReference>
<evidence type="ECO:0000256" key="8">
    <source>
        <dbReference type="ARBA" id="ARBA00022782"/>
    </source>
</evidence>
<dbReference type="Gene3D" id="2.30.30.140">
    <property type="match status" value="2"/>
</dbReference>
<evidence type="ECO:0000256" key="2">
    <source>
        <dbReference type="ARBA" id="ARBA00004496"/>
    </source>
</evidence>
<gene>
    <name evidence="16" type="primary">Rnf17</name>
    <name evidence="16" type="ORF">UPUEPO_R11701</name>
</gene>
<organism evidence="16 17">
    <name type="scientific">Upupa epops</name>
    <name type="common">Eurasian hoopoe</name>
    <dbReference type="NCBI Taxonomy" id="57439"/>
    <lineage>
        <taxon>Eukaryota</taxon>
        <taxon>Metazoa</taxon>
        <taxon>Chordata</taxon>
        <taxon>Craniata</taxon>
        <taxon>Vertebrata</taxon>
        <taxon>Euteleostomi</taxon>
        <taxon>Archelosauria</taxon>
        <taxon>Archosauria</taxon>
        <taxon>Dinosauria</taxon>
        <taxon>Saurischia</taxon>
        <taxon>Theropoda</taxon>
        <taxon>Coelurosauria</taxon>
        <taxon>Aves</taxon>
        <taxon>Neognathae</taxon>
        <taxon>Neoaves</taxon>
        <taxon>Telluraves</taxon>
        <taxon>Coraciimorphae</taxon>
        <taxon>Bucerotiformes</taxon>
        <taxon>Upupidae</taxon>
        <taxon>Upupa</taxon>
    </lineage>
</organism>
<keyword evidence="6" id="KW-0677">Repeat</keyword>
<dbReference type="InterPro" id="IPR002999">
    <property type="entry name" value="Tudor"/>
</dbReference>
<dbReference type="GO" id="GO:0005634">
    <property type="term" value="C:nucleus"/>
    <property type="evidence" value="ECO:0007669"/>
    <property type="project" value="UniProtKB-SubCell"/>
</dbReference>
<evidence type="ECO:0000256" key="5">
    <source>
        <dbReference type="ARBA" id="ARBA00022723"/>
    </source>
</evidence>
<protein>
    <recommendedName>
        <fullName evidence="14">RING finger protein 17</fullName>
    </recommendedName>
</protein>
<dbReference type="OrthoDB" id="5800423at2759"/>
<evidence type="ECO:0000256" key="6">
    <source>
        <dbReference type="ARBA" id="ARBA00022737"/>
    </source>
</evidence>
<dbReference type="PANTHER" id="PTHR16442">
    <property type="entry name" value="RING FINGER PROTEIN 17"/>
    <property type="match status" value="1"/>
</dbReference>
<comment type="function">
    <text evidence="12">Seems to be involved in regulation of transcriptional activity of MYC. In vitro, inhibits DNA-binding activity of Mad-MAX heterodimers. Can recruit Mad transcriptional repressors (MXD1, MXD3, MXD4 and MXI1) to the cytoplasm. May be involved in spermiogenesis.</text>
</comment>
<dbReference type="GO" id="GO:0008270">
    <property type="term" value="F:zinc ion binding"/>
    <property type="evidence" value="ECO:0007669"/>
    <property type="project" value="UniProtKB-KW"/>
</dbReference>
<comment type="caution">
    <text evidence="16">The sequence shown here is derived from an EMBL/GenBank/DDBJ whole genome shotgun (WGS) entry which is preliminary data.</text>
</comment>
<evidence type="ECO:0000313" key="16">
    <source>
        <dbReference type="EMBL" id="NWV00020.1"/>
    </source>
</evidence>
<evidence type="ECO:0000256" key="3">
    <source>
        <dbReference type="ARBA" id="ARBA00022473"/>
    </source>
</evidence>
<dbReference type="Pfam" id="PF00567">
    <property type="entry name" value="TUDOR"/>
    <property type="match status" value="2"/>
</dbReference>
<keyword evidence="11" id="KW-0539">Nucleus</keyword>
<dbReference type="SUPFAM" id="SSF63748">
    <property type="entry name" value="Tudor/PWWP/MBT"/>
    <property type="match status" value="2"/>
</dbReference>
<dbReference type="AlphaFoldDB" id="A0A7K6BEY3"/>
<evidence type="ECO:0000256" key="1">
    <source>
        <dbReference type="ARBA" id="ARBA00004123"/>
    </source>
</evidence>
<feature type="non-terminal residue" evidence="16">
    <location>
        <position position="1"/>
    </location>
</feature>
<evidence type="ECO:0000256" key="12">
    <source>
        <dbReference type="ARBA" id="ARBA00057086"/>
    </source>
</evidence>
<feature type="domain" description="Tudor" evidence="15">
    <location>
        <begin position="48"/>
        <end position="105"/>
    </location>
</feature>
<dbReference type="PROSITE" id="PS50304">
    <property type="entry name" value="TUDOR"/>
    <property type="match status" value="2"/>
</dbReference>
<dbReference type="SMART" id="SM00333">
    <property type="entry name" value="TUDOR"/>
    <property type="match status" value="2"/>
</dbReference>
<evidence type="ECO:0000256" key="9">
    <source>
        <dbReference type="ARBA" id="ARBA00022833"/>
    </source>
</evidence>
<keyword evidence="10" id="KW-0744">Spermatogenesis</keyword>
<dbReference type="GO" id="GO:0005737">
    <property type="term" value="C:cytoplasm"/>
    <property type="evidence" value="ECO:0007669"/>
    <property type="project" value="UniProtKB-SubCell"/>
</dbReference>
<keyword evidence="17" id="KW-1185">Reference proteome</keyword>
<keyword evidence="4" id="KW-0963">Cytoplasm</keyword>
<keyword evidence="7" id="KW-0863">Zinc-finger</keyword>
<dbReference type="Gene3D" id="2.40.50.90">
    <property type="match status" value="1"/>
</dbReference>
<evidence type="ECO:0000259" key="15">
    <source>
        <dbReference type="PROSITE" id="PS50304"/>
    </source>
</evidence>
<dbReference type="EMBL" id="VZRI01012238">
    <property type="protein sequence ID" value="NWV00020.1"/>
    <property type="molecule type" value="Genomic_DNA"/>
</dbReference>
<evidence type="ECO:0000313" key="17">
    <source>
        <dbReference type="Proteomes" id="UP000544127"/>
    </source>
</evidence>
<dbReference type="FunFam" id="2.30.30.140:FF:000114">
    <property type="entry name" value="RING finger protein 17"/>
    <property type="match status" value="1"/>
</dbReference>
<evidence type="ECO:0000256" key="4">
    <source>
        <dbReference type="ARBA" id="ARBA00022490"/>
    </source>
</evidence>
<comment type="subcellular location">
    <subcellularLocation>
        <location evidence="2">Cytoplasm</location>
    </subcellularLocation>
    <subcellularLocation>
        <location evidence="1">Nucleus</location>
    </subcellularLocation>
</comment>
<proteinExistence type="predicted"/>
<dbReference type="GO" id="GO:0030154">
    <property type="term" value="P:cell differentiation"/>
    <property type="evidence" value="ECO:0007669"/>
    <property type="project" value="UniProtKB-KW"/>
</dbReference>
<evidence type="ECO:0000256" key="10">
    <source>
        <dbReference type="ARBA" id="ARBA00022871"/>
    </source>
</evidence>
<evidence type="ECO:0000256" key="14">
    <source>
        <dbReference type="ARBA" id="ARBA00072636"/>
    </source>
</evidence>
<comment type="subunit">
    <text evidence="13">Interacts with MXD1, MXD3, MXD4, MXI1 and PIWIL1. Self-associates.</text>
</comment>
<keyword evidence="9" id="KW-0862">Zinc</keyword>
<accession>A0A7K6BEY3</accession>
<keyword evidence="3" id="KW-0217">Developmental protein</keyword>
<sequence length="413" mass="45441">RVFEALVSCVDRDGTIHVIPRSFETALNKLMSDIQCSFKCLGLLEPYCWKKGEACVVRGPDTMWYRGKVVGVGGNALQVQYIDRGFSELIPPCHLYPTTLYTAIPPFCIPCRLHGAAPVGTVWQEGAISCLQELLTNELVQVHAEELPQNPGDRLSISLFFGGMSLASFVIYQKFCVAEGPEDTPALELLEGDAPVLPSYPLPPLPDPGDPFPVTVTHLVTPGEVYICFDPPKSLAQGSAAEGGSSCQLESLEEALRWCNKIVGYLPLLTYFHTDMPCLVEYWDGLWYRGKLLSVREINPVKVLVQFVDYGTFSVVPGTRVRPTPRCLLRYPVRAVRVLLAGIKPAPCDEDTERIPYSPQWSMEALWAMVECVEGKELSASILALSPEVTVSLSEGGTDPVHLRLVETGLAEL</sequence>
<feature type="non-terminal residue" evidence="16">
    <location>
        <position position="413"/>
    </location>
</feature>
<dbReference type="GO" id="GO:0007283">
    <property type="term" value="P:spermatogenesis"/>
    <property type="evidence" value="ECO:0007669"/>
    <property type="project" value="UniProtKB-KW"/>
</dbReference>
<dbReference type="Proteomes" id="UP000544127">
    <property type="component" value="Unassembled WGS sequence"/>
</dbReference>
<evidence type="ECO:0000256" key="13">
    <source>
        <dbReference type="ARBA" id="ARBA00062119"/>
    </source>
</evidence>
<feature type="domain" description="Tudor" evidence="15">
    <location>
        <begin position="271"/>
        <end position="331"/>
    </location>
</feature>
<reference evidence="16 17" key="1">
    <citation type="submission" date="2019-09" db="EMBL/GenBank/DDBJ databases">
        <title>Bird 10,000 Genomes (B10K) Project - Family phase.</title>
        <authorList>
            <person name="Zhang G."/>
        </authorList>
    </citation>
    <scope>NUCLEOTIDE SEQUENCE [LARGE SCALE GENOMIC DNA]</scope>
    <source>
        <strain evidence="16">B10K-DU-012-37</strain>
    </source>
</reference>
<evidence type="ECO:0000256" key="11">
    <source>
        <dbReference type="ARBA" id="ARBA00023242"/>
    </source>
</evidence>